<sequence>MVRNAASSPTLFLLSGWTGLRKTTNSISCCRGGDGTPKLKLLHTHTQPKDRRPAHAAVQKVCEMLRRES</sequence>
<dbReference type="Proteomes" id="UP000005237">
    <property type="component" value="Unassembled WGS sequence"/>
</dbReference>
<proteinExistence type="predicted"/>
<protein>
    <submittedName>
        <fullName evidence="1">Uncharacterized protein</fullName>
    </submittedName>
</protein>
<organism evidence="1 2">
    <name type="scientific">Caenorhabditis japonica</name>
    <dbReference type="NCBI Taxonomy" id="281687"/>
    <lineage>
        <taxon>Eukaryota</taxon>
        <taxon>Metazoa</taxon>
        <taxon>Ecdysozoa</taxon>
        <taxon>Nematoda</taxon>
        <taxon>Chromadorea</taxon>
        <taxon>Rhabditida</taxon>
        <taxon>Rhabditina</taxon>
        <taxon>Rhabditomorpha</taxon>
        <taxon>Rhabditoidea</taxon>
        <taxon>Rhabditidae</taxon>
        <taxon>Peloderinae</taxon>
        <taxon>Caenorhabditis</taxon>
    </lineage>
</organism>
<dbReference type="EnsemblMetazoa" id="CJA23805.1">
    <property type="protein sequence ID" value="CJA23805.1"/>
    <property type="gene ID" value="WBGene00179377"/>
</dbReference>
<accession>A0A8R1I5F8</accession>
<dbReference type="AlphaFoldDB" id="A0A8R1I5F8"/>
<evidence type="ECO:0000313" key="1">
    <source>
        <dbReference type="EnsemblMetazoa" id="CJA23805.1"/>
    </source>
</evidence>
<name>A0A8R1I5F8_CAEJA</name>
<evidence type="ECO:0000313" key="2">
    <source>
        <dbReference type="Proteomes" id="UP000005237"/>
    </source>
</evidence>
<keyword evidence="2" id="KW-1185">Reference proteome</keyword>
<reference evidence="1" key="2">
    <citation type="submission" date="2022-06" db="UniProtKB">
        <authorList>
            <consortium name="EnsemblMetazoa"/>
        </authorList>
    </citation>
    <scope>IDENTIFICATION</scope>
    <source>
        <strain evidence="1">DF5081</strain>
    </source>
</reference>
<reference evidence="2" key="1">
    <citation type="submission" date="2010-08" db="EMBL/GenBank/DDBJ databases">
        <authorList>
            <consortium name="Caenorhabditis japonica Sequencing Consortium"/>
            <person name="Wilson R.K."/>
        </authorList>
    </citation>
    <scope>NUCLEOTIDE SEQUENCE [LARGE SCALE GENOMIC DNA]</scope>
    <source>
        <strain evidence="2">DF5081</strain>
    </source>
</reference>